<name>A0A0F9F4T0_9ZZZZ</name>
<comment type="caution">
    <text evidence="1">The sequence shown here is derived from an EMBL/GenBank/DDBJ whole genome shotgun (WGS) entry which is preliminary data.</text>
</comment>
<evidence type="ECO:0000313" key="1">
    <source>
        <dbReference type="EMBL" id="KKL46097.1"/>
    </source>
</evidence>
<dbReference type="AlphaFoldDB" id="A0A0F9F4T0"/>
<reference evidence="1" key="1">
    <citation type="journal article" date="2015" name="Nature">
        <title>Complex archaea that bridge the gap between prokaryotes and eukaryotes.</title>
        <authorList>
            <person name="Spang A."/>
            <person name="Saw J.H."/>
            <person name="Jorgensen S.L."/>
            <person name="Zaremba-Niedzwiedzka K."/>
            <person name="Martijn J."/>
            <person name="Lind A.E."/>
            <person name="van Eijk R."/>
            <person name="Schleper C."/>
            <person name="Guy L."/>
            <person name="Ettema T.J."/>
        </authorList>
    </citation>
    <scope>NUCLEOTIDE SEQUENCE</scope>
</reference>
<accession>A0A0F9F4T0</accession>
<proteinExistence type="predicted"/>
<sequence length="81" mass="9306">MTSDEALRDAILGPRVNAPITGLDRPHEANVKHHFLECELKTADDLIDEYVWYVRDGREAGDADAYQKLIWLLERLQESVL</sequence>
<gene>
    <name evidence="1" type="ORF">LCGC14_2349030</name>
</gene>
<organism evidence="1">
    <name type="scientific">marine sediment metagenome</name>
    <dbReference type="NCBI Taxonomy" id="412755"/>
    <lineage>
        <taxon>unclassified sequences</taxon>
        <taxon>metagenomes</taxon>
        <taxon>ecological metagenomes</taxon>
    </lineage>
</organism>
<protein>
    <submittedName>
        <fullName evidence="1">Uncharacterized protein</fullName>
    </submittedName>
</protein>
<dbReference type="EMBL" id="LAZR01034157">
    <property type="protein sequence ID" value="KKL46097.1"/>
    <property type="molecule type" value="Genomic_DNA"/>
</dbReference>